<dbReference type="CDD" id="cd06171">
    <property type="entry name" value="Sigma70_r4"/>
    <property type="match status" value="1"/>
</dbReference>
<evidence type="ECO:0000256" key="2">
    <source>
        <dbReference type="ARBA" id="ARBA00023082"/>
    </source>
</evidence>
<sequence>MIDKEEIIQSYYPIVRRIVKKTVVRMPEGYDEEDFVQIGMMGLLKAIENWDENKSLSEFKSYANTKIRGYILDKLRSIDPVSRYARDKLKKINMAYRQLMSEGNFNPTDDEIAERADMSIDEFNELLYKQSNSTMLSIDEAVSSDDGDMVLLEVIENKSSKSPLAILEEEELKDIVKEALKALNETEITVLSLYYYEDFNMKEIASLIGKTESRISQIKTKALLKIRAYVENKTKMEG</sequence>
<dbReference type="SUPFAM" id="SSF88946">
    <property type="entry name" value="Sigma2 domain of RNA polymerase sigma factors"/>
    <property type="match status" value="1"/>
</dbReference>
<dbReference type="InterPro" id="IPR012845">
    <property type="entry name" value="RNA_pol_sigma_FliA_WhiG"/>
</dbReference>
<dbReference type="EMBL" id="CP002606">
    <property type="protein sequence ID" value="AEA33904.1"/>
    <property type="molecule type" value="Genomic_DNA"/>
</dbReference>
<dbReference type="NCBIfam" id="NF005413">
    <property type="entry name" value="PRK06986.1"/>
    <property type="match status" value="1"/>
</dbReference>
<accession>F2LVX0</accession>
<proteinExistence type="predicted"/>
<dbReference type="Gene3D" id="1.10.1740.10">
    <property type="match status" value="1"/>
</dbReference>
<evidence type="ECO:0000313" key="6">
    <source>
        <dbReference type="EMBL" id="AEA33904.1"/>
    </source>
</evidence>
<keyword evidence="7" id="KW-1185">Reference proteome</keyword>
<dbReference type="InParanoid" id="F2LVX0"/>
<dbReference type="InterPro" id="IPR014284">
    <property type="entry name" value="RNA_pol_sigma-70_dom"/>
</dbReference>
<reference evidence="7" key="2">
    <citation type="submission" date="2011-03" db="EMBL/GenBank/DDBJ databases">
        <title>The complete genome of Hippea maritima DSM 10411.</title>
        <authorList>
            <consortium name="US DOE Joint Genome Institute (JGI-PGF)"/>
            <person name="Lucas S."/>
            <person name="Copeland A."/>
            <person name="Lapidus A."/>
            <person name="Bruce D."/>
            <person name="Goodwin L."/>
            <person name="Pitluck S."/>
            <person name="Peters L."/>
            <person name="Kyrpides N."/>
            <person name="Mavromatis K."/>
            <person name="Pagani I."/>
            <person name="Ivanova N."/>
            <person name="Mikhailova N."/>
            <person name="Lu M."/>
            <person name="Detter J.C."/>
            <person name="Tapia R."/>
            <person name="Han C."/>
            <person name="Land M."/>
            <person name="Hauser L."/>
            <person name="Markowitz V."/>
            <person name="Cheng J.-F."/>
            <person name="Hugenholtz P."/>
            <person name="Woyke T."/>
            <person name="Wu D."/>
            <person name="Spring S."/>
            <person name="Schroeder M."/>
            <person name="Brambilla E."/>
            <person name="Klenk H.-P."/>
            <person name="Eisen J.A."/>
        </authorList>
    </citation>
    <scope>NUCLEOTIDE SEQUENCE [LARGE SCALE GENOMIC DNA]</scope>
    <source>
        <strain evidence="7">ATCC 700847 / DSM 10411 / MH2</strain>
    </source>
</reference>
<dbReference type="KEGG" id="hmr:Hipma_0935"/>
<dbReference type="GO" id="GO:0003899">
    <property type="term" value="F:DNA-directed RNA polymerase activity"/>
    <property type="evidence" value="ECO:0007669"/>
    <property type="project" value="InterPro"/>
</dbReference>
<dbReference type="FunCoup" id="F2LVX0">
    <property type="interactions" value="231"/>
</dbReference>
<dbReference type="InterPro" id="IPR000943">
    <property type="entry name" value="RNA_pol_sigma70"/>
</dbReference>
<dbReference type="SUPFAM" id="SSF88659">
    <property type="entry name" value="Sigma3 and sigma4 domains of RNA polymerase sigma factors"/>
    <property type="match status" value="2"/>
</dbReference>
<dbReference type="InterPro" id="IPR013324">
    <property type="entry name" value="RNA_pol_sigma_r3/r4-like"/>
</dbReference>
<feature type="domain" description="RNA polymerase sigma-70" evidence="5">
    <location>
        <begin position="34"/>
        <end position="47"/>
    </location>
</feature>
<dbReference type="HOGENOM" id="CLU_014793_8_1_7"/>
<dbReference type="GO" id="GO:0016987">
    <property type="term" value="F:sigma factor activity"/>
    <property type="evidence" value="ECO:0007669"/>
    <property type="project" value="UniProtKB-KW"/>
</dbReference>
<dbReference type="PRINTS" id="PR00046">
    <property type="entry name" value="SIGMA70FCT"/>
</dbReference>
<dbReference type="AlphaFoldDB" id="F2LVX0"/>
<evidence type="ECO:0000313" key="7">
    <source>
        <dbReference type="Proteomes" id="UP000008139"/>
    </source>
</evidence>
<evidence type="ECO:0000256" key="1">
    <source>
        <dbReference type="ARBA" id="ARBA00023015"/>
    </source>
</evidence>
<keyword evidence="3" id="KW-0238">DNA-binding</keyword>
<dbReference type="InterPro" id="IPR007630">
    <property type="entry name" value="RNA_pol_sigma70_r4"/>
</dbReference>
<dbReference type="GO" id="GO:0003677">
    <property type="term" value="F:DNA binding"/>
    <property type="evidence" value="ECO:0007669"/>
    <property type="project" value="UniProtKB-KW"/>
</dbReference>
<dbReference type="eggNOG" id="COG1191">
    <property type="taxonomic scope" value="Bacteria"/>
</dbReference>
<evidence type="ECO:0000256" key="4">
    <source>
        <dbReference type="ARBA" id="ARBA00023163"/>
    </source>
</evidence>
<dbReference type="PROSITE" id="PS00715">
    <property type="entry name" value="SIGMA70_1"/>
    <property type="match status" value="1"/>
</dbReference>
<dbReference type="Pfam" id="PF04542">
    <property type="entry name" value="Sigma70_r2"/>
    <property type="match status" value="1"/>
</dbReference>
<keyword evidence="4" id="KW-0804">Transcription</keyword>
<dbReference type="NCBIfam" id="TIGR02479">
    <property type="entry name" value="FliA_WhiG"/>
    <property type="match status" value="1"/>
</dbReference>
<keyword evidence="1" id="KW-0805">Transcription regulation</keyword>
<dbReference type="PANTHER" id="PTHR30385">
    <property type="entry name" value="SIGMA FACTOR F FLAGELLAR"/>
    <property type="match status" value="1"/>
</dbReference>
<dbReference type="STRING" id="760142.Hipma_0935"/>
<dbReference type="InterPro" id="IPR007627">
    <property type="entry name" value="RNA_pol_sigma70_r2"/>
</dbReference>
<dbReference type="OrthoDB" id="9799825at2"/>
<evidence type="ECO:0000259" key="5">
    <source>
        <dbReference type="PROSITE" id="PS00715"/>
    </source>
</evidence>
<dbReference type="Proteomes" id="UP000008139">
    <property type="component" value="Chromosome"/>
</dbReference>
<name>F2LVX0_HIPMA</name>
<dbReference type="PANTHER" id="PTHR30385:SF7">
    <property type="entry name" value="RNA POLYMERASE SIGMA FACTOR FLIA"/>
    <property type="match status" value="1"/>
</dbReference>
<protein>
    <submittedName>
        <fullName evidence="6">RNA polymerase, sigma 28 subunit, FliA/WhiG</fullName>
    </submittedName>
</protein>
<dbReference type="Pfam" id="PF04539">
    <property type="entry name" value="Sigma70_r3"/>
    <property type="match status" value="1"/>
</dbReference>
<dbReference type="RefSeq" id="WP_013681945.1">
    <property type="nucleotide sequence ID" value="NC_015318.1"/>
</dbReference>
<dbReference type="InterPro" id="IPR007624">
    <property type="entry name" value="RNA_pol_sigma70_r3"/>
</dbReference>
<evidence type="ECO:0000256" key="3">
    <source>
        <dbReference type="ARBA" id="ARBA00023125"/>
    </source>
</evidence>
<keyword evidence="2" id="KW-0731">Sigma factor</keyword>
<dbReference type="GO" id="GO:0006352">
    <property type="term" value="P:DNA-templated transcription initiation"/>
    <property type="evidence" value="ECO:0007669"/>
    <property type="project" value="InterPro"/>
</dbReference>
<dbReference type="InterPro" id="IPR013325">
    <property type="entry name" value="RNA_pol_sigma_r2"/>
</dbReference>
<gene>
    <name evidence="6" type="ordered locus">Hipma_0935</name>
</gene>
<dbReference type="Pfam" id="PF04545">
    <property type="entry name" value="Sigma70_r4"/>
    <property type="match status" value="1"/>
</dbReference>
<dbReference type="NCBIfam" id="TIGR02937">
    <property type="entry name" value="sigma70-ECF"/>
    <property type="match status" value="1"/>
</dbReference>
<reference evidence="6 7" key="1">
    <citation type="journal article" date="2011" name="Stand. Genomic Sci.">
        <title>Complete genome sequence of the thermophilic sulfur-reducer Hippea maritima type strain (MH(2)).</title>
        <authorList>
            <person name="Huntemann M."/>
            <person name="Lu M."/>
            <person name="Nolan M."/>
            <person name="Lapidus A."/>
            <person name="Lucas S."/>
            <person name="Hammon N."/>
            <person name="Deshpande S."/>
            <person name="Cheng J.F."/>
            <person name="Tapia R."/>
            <person name="Han C."/>
            <person name="Goodwin L."/>
            <person name="Pitluck S."/>
            <person name="Liolios K."/>
            <person name="Pagani I."/>
            <person name="Ivanova N."/>
            <person name="Ovchinikova G."/>
            <person name="Pati A."/>
            <person name="Chen A."/>
            <person name="Palaniappan K."/>
            <person name="Land M."/>
            <person name="Hauser L."/>
            <person name="Jeffries C.D."/>
            <person name="Detter J.C."/>
            <person name="Brambilla E.M."/>
            <person name="Rohde M."/>
            <person name="Spring S."/>
            <person name="Goker M."/>
            <person name="Woyke T."/>
            <person name="Bristow J."/>
            <person name="Eisen J.A."/>
            <person name="Markowitz V."/>
            <person name="Hugenholtz P."/>
            <person name="Kyrpides N.C."/>
            <person name="Klenk H.P."/>
            <person name="Mavromatis K."/>
        </authorList>
    </citation>
    <scope>NUCLEOTIDE SEQUENCE [LARGE SCALE GENOMIC DNA]</scope>
    <source>
        <strain evidence="7">ATCC 700847 / DSM 10411 / MH2</strain>
    </source>
</reference>
<dbReference type="Gene3D" id="1.20.140.160">
    <property type="match status" value="1"/>
</dbReference>
<organism evidence="6 7">
    <name type="scientific">Hippea maritima (strain ATCC 700847 / DSM 10411 / MH2)</name>
    <dbReference type="NCBI Taxonomy" id="760142"/>
    <lineage>
        <taxon>Bacteria</taxon>
        <taxon>Pseudomonadati</taxon>
        <taxon>Campylobacterota</taxon>
        <taxon>Desulfurellia</taxon>
        <taxon>Desulfurellales</taxon>
        <taxon>Hippeaceae</taxon>
        <taxon>Hippea</taxon>
    </lineage>
</organism>